<keyword evidence="5" id="KW-0479">Metal-binding</keyword>
<dbReference type="GO" id="GO:0006882">
    <property type="term" value="P:intracellular zinc ion homeostasis"/>
    <property type="evidence" value="ECO:0007669"/>
    <property type="project" value="TreeGrafter"/>
</dbReference>
<feature type="transmembrane region" description="Helical" evidence="6">
    <location>
        <begin position="211"/>
        <end position="230"/>
    </location>
</feature>
<feature type="binding site" evidence="5">
    <location>
        <position position="283"/>
    </location>
    <ligand>
        <name>Zn(2+)</name>
        <dbReference type="ChEBI" id="CHEBI:29105"/>
    </ligand>
</feature>
<keyword evidence="4 6" id="KW-0472">Membrane</keyword>
<dbReference type="PANTHER" id="PTHR20855">
    <property type="entry name" value="ADIPOR/PROGESTIN RECEPTOR-RELATED"/>
    <property type="match status" value="1"/>
</dbReference>
<keyword evidence="2 6" id="KW-0812">Transmembrane</keyword>
<evidence type="ECO:0000313" key="7">
    <source>
        <dbReference type="EMBL" id="PWY93122.1"/>
    </source>
</evidence>
<sequence>MASIRIALHCFLTKSSPKATRKLHAKNTTIPHKQQIFHISELPGWMQWDPYIQHGYRTQLNSFRQCFWSLFYMHNESINTWSHILPGIYFLMILLAIDYWIAQLPFKVPLSDMLAIQTYVAGTAGCLVFSATFHATNAHSPQVARAFLKLDYLGIVLTISTTCISVAYFAVHNNPTLQFVYILFIVLCAAMVFHITLDVAMDGAHASPQRATVFLLLAASGLAPIFHVAWSEGKCGLLRIPLHSLTVTCSSYAIGTVAYVTRFPERYWPARFDLVGASHQIFHVLVALGQIVHLSGLRRVLGRVHSGACAV</sequence>
<keyword evidence="8" id="KW-1185">Reference proteome</keyword>
<feature type="transmembrane region" description="Helical" evidence="6">
    <location>
        <begin position="114"/>
        <end position="138"/>
    </location>
</feature>
<dbReference type="GO" id="GO:0016020">
    <property type="term" value="C:membrane"/>
    <property type="evidence" value="ECO:0007669"/>
    <property type="project" value="UniProtKB-SubCell"/>
</dbReference>
<dbReference type="GO" id="GO:0038023">
    <property type="term" value="F:signaling receptor activity"/>
    <property type="evidence" value="ECO:0007669"/>
    <property type="project" value="TreeGrafter"/>
</dbReference>
<evidence type="ECO:0000256" key="6">
    <source>
        <dbReference type="SAM" id="Phobius"/>
    </source>
</evidence>
<proteinExistence type="predicted"/>
<feature type="transmembrane region" description="Helical" evidence="6">
    <location>
        <begin position="150"/>
        <end position="171"/>
    </location>
</feature>
<dbReference type="PANTHER" id="PTHR20855:SF130">
    <property type="entry name" value="HAEMOLYSIN-III FAMILY PROTEIN"/>
    <property type="match status" value="1"/>
</dbReference>
<feature type="transmembrane region" description="Helical" evidence="6">
    <location>
        <begin position="83"/>
        <end position="102"/>
    </location>
</feature>
<evidence type="ECO:0000256" key="4">
    <source>
        <dbReference type="ARBA" id="ARBA00023136"/>
    </source>
</evidence>
<dbReference type="AlphaFoldDB" id="A0A317X663"/>
<name>A0A317X663_9EURO</name>
<evidence type="ECO:0000313" key="8">
    <source>
        <dbReference type="Proteomes" id="UP000246702"/>
    </source>
</evidence>
<dbReference type="OrthoDB" id="529367at2759"/>
<keyword evidence="5" id="KW-0862">Zinc</keyword>
<dbReference type="RefSeq" id="XP_025469883.1">
    <property type="nucleotide sequence ID" value="XM_025616786.1"/>
</dbReference>
<feature type="binding site" evidence="5">
    <location>
        <position position="279"/>
    </location>
    <ligand>
        <name>Zn(2+)</name>
        <dbReference type="ChEBI" id="CHEBI:29105"/>
    </ligand>
</feature>
<feature type="transmembrane region" description="Helical" evidence="6">
    <location>
        <begin position="177"/>
        <end position="199"/>
    </location>
</feature>
<organism evidence="7 8">
    <name type="scientific">Aspergillus sclerotioniger CBS 115572</name>
    <dbReference type="NCBI Taxonomy" id="1450535"/>
    <lineage>
        <taxon>Eukaryota</taxon>
        <taxon>Fungi</taxon>
        <taxon>Dikarya</taxon>
        <taxon>Ascomycota</taxon>
        <taxon>Pezizomycotina</taxon>
        <taxon>Eurotiomycetes</taxon>
        <taxon>Eurotiomycetidae</taxon>
        <taxon>Eurotiales</taxon>
        <taxon>Aspergillaceae</taxon>
        <taxon>Aspergillus</taxon>
        <taxon>Aspergillus subgen. Circumdati</taxon>
    </lineage>
</organism>
<comment type="caution">
    <text evidence="7">The sequence shown here is derived from an EMBL/GenBank/DDBJ whole genome shotgun (WGS) entry which is preliminary data.</text>
</comment>
<dbReference type="GeneID" id="37118929"/>
<reference evidence="7 8" key="1">
    <citation type="submission" date="2016-12" db="EMBL/GenBank/DDBJ databases">
        <title>The genomes of Aspergillus section Nigri reveals drivers in fungal speciation.</title>
        <authorList>
            <consortium name="DOE Joint Genome Institute"/>
            <person name="Vesth T.C."/>
            <person name="Nybo J."/>
            <person name="Theobald S."/>
            <person name="Brandl J."/>
            <person name="Frisvad J.C."/>
            <person name="Nielsen K.F."/>
            <person name="Lyhne E.K."/>
            <person name="Kogle M.E."/>
            <person name="Kuo A."/>
            <person name="Riley R."/>
            <person name="Clum A."/>
            <person name="Nolan M."/>
            <person name="Lipzen A."/>
            <person name="Salamov A."/>
            <person name="Henrissat B."/>
            <person name="Wiebenga A."/>
            <person name="De Vries R.P."/>
            <person name="Grigoriev I.V."/>
            <person name="Mortensen U.H."/>
            <person name="Andersen M.R."/>
            <person name="Baker S.E."/>
        </authorList>
    </citation>
    <scope>NUCLEOTIDE SEQUENCE [LARGE SCALE GENOMIC DNA]</scope>
    <source>
        <strain evidence="7 8">CBS 115572</strain>
    </source>
</reference>
<protein>
    <submittedName>
        <fullName evidence="7">HlyIII-domain-containing protein</fullName>
    </submittedName>
</protein>
<dbReference type="Pfam" id="PF03006">
    <property type="entry name" value="HlyIII"/>
    <property type="match status" value="1"/>
</dbReference>
<feature type="binding site" evidence="5">
    <location>
        <position position="134"/>
    </location>
    <ligand>
        <name>Zn(2+)</name>
        <dbReference type="ChEBI" id="CHEBI:29105"/>
    </ligand>
</feature>
<accession>A0A317X663</accession>
<feature type="transmembrane region" description="Helical" evidence="6">
    <location>
        <begin position="242"/>
        <end position="261"/>
    </location>
</feature>
<evidence type="ECO:0000256" key="5">
    <source>
        <dbReference type="PIRSR" id="PIRSR604254-1"/>
    </source>
</evidence>
<evidence type="ECO:0000256" key="2">
    <source>
        <dbReference type="ARBA" id="ARBA00022692"/>
    </source>
</evidence>
<dbReference type="STRING" id="1450535.A0A317X663"/>
<evidence type="ECO:0000256" key="3">
    <source>
        <dbReference type="ARBA" id="ARBA00022989"/>
    </source>
</evidence>
<dbReference type="InterPro" id="IPR004254">
    <property type="entry name" value="AdipoR/HlyIII-related"/>
</dbReference>
<gene>
    <name evidence="7" type="ORF">BO94DRAFT_615970</name>
</gene>
<keyword evidence="3 6" id="KW-1133">Transmembrane helix</keyword>
<comment type="subcellular location">
    <subcellularLocation>
        <location evidence="1">Membrane</location>
        <topology evidence="1">Multi-pass membrane protein</topology>
    </subcellularLocation>
</comment>
<dbReference type="Proteomes" id="UP000246702">
    <property type="component" value="Unassembled WGS sequence"/>
</dbReference>
<dbReference type="EMBL" id="MSFK01000007">
    <property type="protein sequence ID" value="PWY93122.1"/>
    <property type="molecule type" value="Genomic_DNA"/>
</dbReference>
<dbReference type="GO" id="GO:0046872">
    <property type="term" value="F:metal ion binding"/>
    <property type="evidence" value="ECO:0007669"/>
    <property type="project" value="UniProtKB-KW"/>
</dbReference>
<evidence type="ECO:0000256" key="1">
    <source>
        <dbReference type="ARBA" id="ARBA00004141"/>
    </source>
</evidence>